<proteinExistence type="predicted"/>
<evidence type="ECO:0000256" key="1">
    <source>
        <dbReference type="SAM" id="MobiDB-lite"/>
    </source>
</evidence>
<organism evidence="2 3">
    <name type="scientific">Meloidogyne floridensis</name>
    <dbReference type="NCBI Taxonomy" id="298350"/>
    <lineage>
        <taxon>Eukaryota</taxon>
        <taxon>Metazoa</taxon>
        <taxon>Ecdysozoa</taxon>
        <taxon>Nematoda</taxon>
        <taxon>Chromadorea</taxon>
        <taxon>Rhabditida</taxon>
        <taxon>Tylenchina</taxon>
        <taxon>Tylenchomorpha</taxon>
        <taxon>Tylenchoidea</taxon>
        <taxon>Meloidogynidae</taxon>
        <taxon>Meloidogyninae</taxon>
        <taxon>Meloidogyne</taxon>
    </lineage>
</organism>
<sequence length="250" mass="29754">MDIMDVEMDQTPKEDQQQKPLMDRENALKNTPKEDQQQKPLMDRENALKNAKSKSSNLSIINYTSFLGEIRKEGLSTRVTVQKSHDFIREAMETMKKELVKDILIELNPRFNILEELLKEIKEELPTKKGESESGDSDNEDEEEEEEGQQENRENPPPAQQENQRPAQPHGEENNREVNNHNHGRRFYRGNGQNARRPRDSRLFYLLRQLDRERGSDAGYDRYRPYYPRDRGEFNRNEYRGRNDRRGYRR</sequence>
<accession>A0A915NEC3</accession>
<feature type="region of interest" description="Disordered" evidence="1">
    <location>
        <begin position="1"/>
        <end position="42"/>
    </location>
</feature>
<dbReference type="WBParaSite" id="scf7180000416151.g96">
    <property type="protein sequence ID" value="scf7180000416151.g96"/>
    <property type="gene ID" value="scf7180000416151.g96"/>
</dbReference>
<feature type="compositionally biased region" description="Basic and acidic residues" evidence="1">
    <location>
        <begin position="10"/>
        <end position="42"/>
    </location>
</feature>
<feature type="compositionally biased region" description="Basic and acidic residues" evidence="1">
    <location>
        <begin position="170"/>
        <end position="180"/>
    </location>
</feature>
<name>A0A915NEC3_9BILA</name>
<reference evidence="3" key="1">
    <citation type="submission" date="2022-11" db="UniProtKB">
        <authorList>
            <consortium name="WormBaseParasite"/>
        </authorList>
    </citation>
    <scope>IDENTIFICATION</scope>
</reference>
<feature type="compositionally biased region" description="Acidic residues" evidence="1">
    <location>
        <begin position="133"/>
        <end position="149"/>
    </location>
</feature>
<feature type="region of interest" description="Disordered" evidence="1">
    <location>
        <begin position="125"/>
        <end position="200"/>
    </location>
</feature>
<evidence type="ECO:0000313" key="2">
    <source>
        <dbReference type="Proteomes" id="UP000887560"/>
    </source>
</evidence>
<keyword evidence="2" id="KW-1185">Reference proteome</keyword>
<protein>
    <submittedName>
        <fullName evidence="3">Uncharacterized protein</fullName>
    </submittedName>
</protein>
<feature type="region of interest" description="Disordered" evidence="1">
    <location>
        <begin position="214"/>
        <end position="250"/>
    </location>
</feature>
<evidence type="ECO:0000313" key="3">
    <source>
        <dbReference type="WBParaSite" id="scf7180000416151.g96"/>
    </source>
</evidence>
<dbReference type="Proteomes" id="UP000887560">
    <property type="component" value="Unplaced"/>
</dbReference>
<dbReference type="AlphaFoldDB" id="A0A915NEC3"/>